<evidence type="ECO:0000256" key="4">
    <source>
        <dbReference type="ARBA" id="ARBA00023136"/>
    </source>
</evidence>
<evidence type="ECO:0000256" key="6">
    <source>
        <dbReference type="SAM" id="Phobius"/>
    </source>
</evidence>
<dbReference type="InterPro" id="IPR020846">
    <property type="entry name" value="MFS_dom"/>
</dbReference>
<feature type="transmembrane region" description="Helical" evidence="6">
    <location>
        <begin position="208"/>
        <end position="227"/>
    </location>
</feature>
<dbReference type="SUPFAM" id="SSF103473">
    <property type="entry name" value="MFS general substrate transporter"/>
    <property type="match status" value="1"/>
</dbReference>
<feature type="transmembrane region" description="Helical" evidence="6">
    <location>
        <begin position="248"/>
        <end position="269"/>
    </location>
</feature>
<feature type="transmembrane region" description="Helical" evidence="6">
    <location>
        <begin position="185"/>
        <end position="202"/>
    </location>
</feature>
<feature type="transmembrane region" description="Helical" evidence="6">
    <location>
        <begin position="511"/>
        <end position="532"/>
    </location>
</feature>
<evidence type="ECO:0000256" key="2">
    <source>
        <dbReference type="ARBA" id="ARBA00022692"/>
    </source>
</evidence>
<evidence type="ECO:0000256" key="1">
    <source>
        <dbReference type="ARBA" id="ARBA00004651"/>
    </source>
</evidence>
<dbReference type="EMBL" id="JGZC01000007">
    <property type="protein sequence ID" value="KFI70066.1"/>
    <property type="molecule type" value="Genomic_DNA"/>
</dbReference>
<feature type="transmembrane region" description="Helical" evidence="6">
    <location>
        <begin position="372"/>
        <end position="393"/>
    </location>
</feature>
<name>A0A087BGB6_9BIFI</name>
<feature type="transmembrane region" description="Helical" evidence="6">
    <location>
        <begin position="275"/>
        <end position="294"/>
    </location>
</feature>
<keyword evidence="4 6" id="KW-0472">Membrane</keyword>
<dbReference type="InterPro" id="IPR036259">
    <property type="entry name" value="MFS_trans_sf"/>
</dbReference>
<dbReference type="PROSITE" id="PS50850">
    <property type="entry name" value="MFS"/>
    <property type="match status" value="1"/>
</dbReference>
<protein>
    <submittedName>
        <fullName evidence="8">Major facilitator superfamily protein</fullName>
    </submittedName>
</protein>
<feature type="transmembrane region" description="Helical" evidence="6">
    <location>
        <begin position="414"/>
        <end position="438"/>
    </location>
</feature>
<organism evidence="8 9">
    <name type="scientific">Bifidobacterium merycicum</name>
    <dbReference type="NCBI Taxonomy" id="78345"/>
    <lineage>
        <taxon>Bacteria</taxon>
        <taxon>Bacillati</taxon>
        <taxon>Actinomycetota</taxon>
        <taxon>Actinomycetes</taxon>
        <taxon>Bifidobacteriales</taxon>
        <taxon>Bifidobacteriaceae</taxon>
        <taxon>Bifidobacterium</taxon>
    </lineage>
</organism>
<dbReference type="eggNOG" id="COG2211">
    <property type="taxonomic scope" value="Bacteria"/>
</dbReference>
<evidence type="ECO:0000259" key="7">
    <source>
        <dbReference type="PROSITE" id="PS50850"/>
    </source>
</evidence>
<keyword evidence="3 6" id="KW-1133">Transmembrane helix</keyword>
<dbReference type="GO" id="GO:0005886">
    <property type="term" value="C:plasma membrane"/>
    <property type="evidence" value="ECO:0007669"/>
    <property type="project" value="UniProtKB-SubCell"/>
</dbReference>
<dbReference type="Gene3D" id="1.20.1250.20">
    <property type="entry name" value="MFS general substrate transporter like domains"/>
    <property type="match status" value="1"/>
</dbReference>
<reference evidence="8 9" key="1">
    <citation type="submission" date="2014-03" db="EMBL/GenBank/DDBJ databases">
        <title>Genomics of Bifidobacteria.</title>
        <authorList>
            <person name="Ventura M."/>
            <person name="Milani C."/>
            <person name="Lugli G.A."/>
        </authorList>
    </citation>
    <scope>NUCLEOTIDE SEQUENCE [LARGE SCALE GENOMIC DNA]</scope>
    <source>
        <strain evidence="8 9">LMG 11341</strain>
    </source>
</reference>
<feature type="domain" description="Major facilitator superfamily (MFS) profile" evidence="7">
    <location>
        <begin position="339"/>
        <end position="538"/>
    </location>
</feature>
<comment type="subcellular location">
    <subcellularLocation>
        <location evidence="1">Cell membrane</location>
        <topology evidence="1">Multi-pass membrane protein</topology>
    </subcellularLocation>
</comment>
<feature type="transmembrane region" description="Helical" evidence="6">
    <location>
        <begin position="482"/>
        <end position="505"/>
    </location>
</feature>
<feature type="region of interest" description="Disordered" evidence="5">
    <location>
        <begin position="1"/>
        <end position="24"/>
    </location>
</feature>
<dbReference type="CDD" id="cd06174">
    <property type="entry name" value="MFS"/>
    <property type="match status" value="1"/>
</dbReference>
<dbReference type="PANTHER" id="PTHR23528">
    <property type="match status" value="1"/>
</dbReference>
<evidence type="ECO:0000313" key="8">
    <source>
        <dbReference type="EMBL" id="KFI70066.1"/>
    </source>
</evidence>
<feature type="transmembrane region" description="Helical" evidence="6">
    <location>
        <begin position="444"/>
        <end position="461"/>
    </location>
</feature>
<sequence>MLEPYIRPGIDDRPDYDKALSDEDKASVARLAREDRRLPPEASAKQPEAQAARLTVAGGASVAAAGVDTAVPDYASSFLDMRDPMTSADGVKPSRTDVLRLKWAFALAAVLITAPWVMLNLIAIPNHIALMYGLNTEGPLPDGGETVLATPLAMVIALGTALSIVVTPLISTFSDHTRVIIGRRTPWLVAGGVLAALATLILSATDALIGLVAGWLLMQPAYVMLTAPLAAAISERVPDKYRVGVERWHAVGVLIGQAAGGVIGGMSIAFGATDVFLCAAVLFAVSGVIPVLVWPRERSSVDQKWARTDWRDVFSMLRGPRGDKARGFHRLFLSRVFMMAAMALTSVFLWYIVRFTLYGNLRGLADSAPLTLPAGTLIMMFAIVMFGGALLATGTAGIITDRIDLMQGSRDRNFRIAVVVVGGLYVVGLLAGMLTVVLNGEKTFLVFAFLAGFSLSIYDVLTRSLVVESLPDPRNAGRDLGFYALSKPLGLILGVAVGAIAVNLLSPSLGYVALFPTAIVCVIIAVVLPLLADRAKDN</sequence>
<dbReference type="OrthoDB" id="7584869at2"/>
<dbReference type="Proteomes" id="UP000029060">
    <property type="component" value="Unassembled WGS sequence"/>
</dbReference>
<dbReference type="AlphaFoldDB" id="A0A087BGB6"/>
<evidence type="ECO:0000256" key="3">
    <source>
        <dbReference type="ARBA" id="ARBA00022989"/>
    </source>
</evidence>
<evidence type="ECO:0000313" key="9">
    <source>
        <dbReference type="Proteomes" id="UP000029060"/>
    </source>
</evidence>
<feature type="transmembrane region" description="Helical" evidence="6">
    <location>
        <begin position="148"/>
        <end position="173"/>
    </location>
</feature>
<proteinExistence type="predicted"/>
<feature type="compositionally biased region" description="Basic and acidic residues" evidence="5">
    <location>
        <begin position="9"/>
        <end position="24"/>
    </location>
</feature>
<keyword evidence="9" id="KW-1185">Reference proteome</keyword>
<keyword evidence="2 6" id="KW-0812">Transmembrane</keyword>
<dbReference type="GO" id="GO:0022857">
    <property type="term" value="F:transmembrane transporter activity"/>
    <property type="evidence" value="ECO:0007669"/>
    <property type="project" value="InterPro"/>
</dbReference>
<dbReference type="STRING" id="78345.BMERY_1430"/>
<accession>A0A087BGB6</accession>
<comment type="caution">
    <text evidence="8">The sequence shown here is derived from an EMBL/GenBank/DDBJ whole genome shotgun (WGS) entry which is preliminary data.</text>
</comment>
<dbReference type="RefSeq" id="WP_033523954.1">
    <property type="nucleotide sequence ID" value="NZ_CADAXU010000012.1"/>
</dbReference>
<feature type="transmembrane region" description="Helical" evidence="6">
    <location>
        <begin position="331"/>
        <end position="352"/>
    </location>
</feature>
<dbReference type="PANTHER" id="PTHR23528:SF1">
    <property type="entry name" value="MAJOR FACILITATOR SUPERFAMILY (MFS) PROFILE DOMAIN-CONTAINING PROTEIN"/>
    <property type="match status" value="1"/>
</dbReference>
<feature type="transmembrane region" description="Helical" evidence="6">
    <location>
        <begin position="103"/>
        <end position="128"/>
    </location>
</feature>
<evidence type="ECO:0000256" key="5">
    <source>
        <dbReference type="SAM" id="MobiDB-lite"/>
    </source>
</evidence>
<dbReference type="InterPro" id="IPR011701">
    <property type="entry name" value="MFS"/>
</dbReference>
<dbReference type="Pfam" id="PF07690">
    <property type="entry name" value="MFS_1"/>
    <property type="match status" value="1"/>
</dbReference>
<gene>
    <name evidence="8" type="ORF">BMERY_1430</name>
</gene>